<keyword evidence="9" id="KW-0472">Membrane</keyword>
<keyword evidence="8" id="KW-0445">Lipid transport</keyword>
<dbReference type="GO" id="GO:0000422">
    <property type="term" value="P:autophagy of mitochondrion"/>
    <property type="evidence" value="ECO:0007669"/>
    <property type="project" value="TreeGrafter"/>
</dbReference>
<feature type="compositionally biased region" description="Polar residues" evidence="12">
    <location>
        <begin position="1015"/>
        <end position="1035"/>
    </location>
</feature>
<dbReference type="InterPro" id="IPR026849">
    <property type="entry name" value="ATG2"/>
</dbReference>
<name>A0A2P6NNB5_9EUKA</name>
<dbReference type="GO" id="GO:0061709">
    <property type="term" value="P:reticulophagy"/>
    <property type="evidence" value="ECO:0007669"/>
    <property type="project" value="TreeGrafter"/>
</dbReference>
<dbReference type="PANTHER" id="PTHR13190">
    <property type="entry name" value="AUTOPHAGY-RELATED 2, ISOFORM A"/>
    <property type="match status" value="1"/>
</dbReference>
<comment type="similarity">
    <text evidence="3">Belongs to the ATG2 family.</text>
</comment>
<dbReference type="Pfam" id="PF13329">
    <property type="entry name" value="ATG2_CAD"/>
    <property type="match status" value="1"/>
</dbReference>
<dbReference type="GO" id="GO:0061908">
    <property type="term" value="C:phagophore"/>
    <property type="evidence" value="ECO:0007669"/>
    <property type="project" value="TreeGrafter"/>
</dbReference>
<dbReference type="GO" id="GO:0034045">
    <property type="term" value="C:phagophore assembly site membrane"/>
    <property type="evidence" value="ECO:0007669"/>
    <property type="project" value="UniProtKB-SubCell"/>
</dbReference>
<evidence type="ECO:0000256" key="10">
    <source>
        <dbReference type="ARBA" id="ARBA00024479"/>
    </source>
</evidence>
<dbReference type="InParanoid" id="A0A2P6NNB5"/>
<dbReference type="GO" id="GO:0043495">
    <property type="term" value="F:protein-membrane adaptor activity"/>
    <property type="evidence" value="ECO:0007669"/>
    <property type="project" value="TreeGrafter"/>
</dbReference>
<keyword evidence="6" id="KW-0256">Endoplasmic reticulum</keyword>
<gene>
    <name evidence="13" type="ORF">PROFUN_06820</name>
</gene>
<reference evidence="13 14" key="1">
    <citation type="journal article" date="2018" name="Genome Biol. Evol.">
        <title>Multiple Roots of Fruiting Body Formation in Amoebozoa.</title>
        <authorList>
            <person name="Hillmann F."/>
            <person name="Forbes G."/>
            <person name="Novohradska S."/>
            <person name="Ferling I."/>
            <person name="Riege K."/>
            <person name="Groth M."/>
            <person name="Westermann M."/>
            <person name="Marz M."/>
            <person name="Spaller T."/>
            <person name="Winckler T."/>
            <person name="Schaap P."/>
            <person name="Glockner G."/>
        </authorList>
    </citation>
    <scope>NUCLEOTIDE SEQUENCE [LARGE SCALE GENOMIC DNA]</scope>
    <source>
        <strain evidence="13 14">Jena</strain>
    </source>
</reference>
<dbReference type="GO" id="GO:0034727">
    <property type="term" value="P:piecemeal microautophagy of the nucleus"/>
    <property type="evidence" value="ECO:0007669"/>
    <property type="project" value="TreeGrafter"/>
</dbReference>
<feature type="region of interest" description="Disordered" evidence="12">
    <location>
        <begin position="208"/>
        <end position="238"/>
    </location>
</feature>
<evidence type="ECO:0000256" key="1">
    <source>
        <dbReference type="ARBA" id="ARBA00004406"/>
    </source>
</evidence>
<evidence type="ECO:0000256" key="9">
    <source>
        <dbReference type="ARBA" id="ARBA00023136"/>
    </source>
</evidence>
<proteinExistence type="inferred from homology"/>
<dbReference type="STRING" id="1890364.A0A2P6NNB5"/>
<accession>A0A2P6NNB5</accession>
<dbReference type="GO" id="GO:0006869">
    <property type="term" value="P:lipid transport"/>
    <property type="evidence" value="ECO:0007669"/>
    <property type="project" value="UniProtKB-KW"/>
</dbReference>
<dbReference type="OrthoDB" id="18982at2759"/>
<evidence type="ECO:0000256" key="5">
    <source>
        <dbReference type="ARBA" id="ARBA00022448"/>
    </source>
</evidence>
<comment type="subcellular location">
    <subcellularLocation>
        <location evidence="1">Endoplasmic reticulum membrane</location>
        <topology evidence="1">Peripheral membrane protein</topology>
    </subcellularLocation>
    <subcellularLocation>
        <location evidence="2">Preautophagosomal structure membrane</location>
        <topology evidence="2">Peripheral membrane protein</topology>
    </subcellularLocation>
</comment>
<dbReference type="EMBL" id="MDYQ01000044">
    <property type="protein sequence ID" value="PRP85451.1"/>
    <property type="molecule type" value="Genomic_DNA"/>
</dbReference>
<evidence type="ECO:0000256" key="6">
    <source>
        <dbReference type="ARBA" id="ARBA00022824"/>
    </source>
</evidence>
<comment type="catalytic activity">
    <reaction evidence="11">
        <text>a 1,2-diacyl-sn-glycero-3-phosphoethanolamine(in) = a 1,2-diacyl-sn-glycero-3-phosphoethanolamine(out)</text>
        <dbReference type="Rhea" id="RHEA:38895"/>
        <dbReference type="ChEBI" id="CHEBI:64612"/>
    </reaction>
</comment>
<dbReference type="PANTHER" id="PTHR13190:SF1">
    <property type="entry name" value="AUTOPHAGY-RELATED 2, ISOFORM A"/>
    <property type="match status" value="1"/>
</dbReference>
<dbReference type="GO" id="GO:0032266">
    <property type="term" value="F:phosphatidylinositol-3-phosphate binding"/>
    <property type="evidence" value="ECO:0007669"/>
    <property type="project" value="TreeGrafter"/>
</dbReference>
<evidence type="ECO:0000256" key="11">
    <source>
        <dbReference type="ARBA" id="ARBA00024615"/>
    </source>
</evidence>
<sequence length="1549" mass="175004">MFAMFKRGADVFRSSPARFLRWILNNAFRPYLKDEVKQDRFETSLWEGKGTIDNIELNEQVLNIKLNGVFPFEVVSAFIGRLTISIPWRKISLESVEITLSNVEIHIAAAKDADIDDLQHSVEKCLEKSLTQSLILNEKQETQQKIDGDSSTETDDYEENLGIESLEELFESIFSKMHIALVNTNVYIEREGQEAVCITLGRVQFSNDTQFGDTNERTNTSDQAGNTDKPRTTNSRKQAEMKDIKVEIITPRKPWLEGKIFEISETNNLYLSYQKNERDEFTSMEVELNFSQGSVDAQLSRPQMILLQSMLGDLVQSQTSPPANLDASYFSSSKQWRSTTLNRNEQNLEALQRSLLGNLSSSYTLTSSLSGSIFNSSILREPVANNGGGMSRLHVRLRVKTLNLSLLASQVDHQSTTTDFSIKIQDLYITASNPHMEKTACKIKIVNISLYEQLENRDPVMFFSMMSETKLKSRSAFECVIHSKSSEGEASSLPPLTTPGRHIVNVELGLPVLTIPYDLTPFTRMASALSLPSTDDDLNPHVGRHTDSQMERKKDTLFSLKCGLITLVLELPPSVREMAQSFHVEVARLLVSNRPQIWTTDPDDKPRLELRLQDPIPFTDKVHYIPCMMMDFEKTFDESMLFSWHSDNCPQSTTKDRHVIDLHRTKQASKYIVELILPLVRVEVFRSDLALWLGLMDEFKGGEATPSSLLLSIGRGNARIFQGTITSGLQNKSGTFLYVNAYDVKLLDDDNGLLFRKTPRQLRMDEGYCAPFALSASTFRANIGGQSLFFSGVTVGTYWNSWLKLFRAFERTETKAKEDEVEGSSNSNMEFNLEGLTLYYQPTGIQSNNTVHHPSQQDIFVIPPRGIVTVRHIKVVLHDIDETSSILSLNFTGLKLWLKEDLHHLGNNQVWFDLCHPNIDSHLSSKCLVPVVDLPHVEILSHNREKNRMTNINFQPPDHTEISVLSIHLKPDSLSTVHRMASDVYPDIVRQLSPLLDPTLSPVTKERNQPVKPVQRTNEPAPNPPANRTVNLDTSQSHRRSHNSSRRSHEERRSRRPDKSSEPFVLFDEGEENQERVEKKRDKTEMNVIREDYDGIKPSTSMEDTWEWIEGEVKIEKPPLHVVFPPNLQTDSTIKLNGLYISIHLRGGRDWTSEDSFEPIERVDNVAISNSRDQVEIIIDDVNLTLDSFLPDQSADMRILLEDLSRSSSNLQSSFQSPPTNTIPVLSLLFERGEYDSNPSPSFKLKTDIQPMRLYVDLDTLSFIGDFFMYTVNAKETPKSVPNKRNIVPPPENTVLFEYFELSDIDTIIDYKPKTTIGSVYSDIKVGNNVWAIKSVELMKAPITLRSFFLLKVKSTDHLLDEILNNYFKDFKQGEILNYLWGTRIGQPVQICLNIGNAMVDLIKTPVDEWNRGGNILKGIGMGATSLLQKVTVEVLNLSASSAITVKKGLTKVDKVLTGTSYDRPHISNYAMQPGNISEGATLAATNIVNGFQNSITAITTGGIRNVPHAILQPVIGTVGALSNLTLGMRNTLDKNEYETSKEKYKERG</sequence>
<dbReference type="GO" id="GO:0061723">
    <property type="term" value="P:glycophagy"/>
    <property type="evidence" value="ECO:0007669"/>
    <property type="project" value="TreeGrafter"/>
</dbReference>
<evidence type="ECO:0000313" key="14">
    <source>
        <dbReference type="Proteomes" id="UP000241769"/>
    </source>
</evidence>
<feature type="compositionally biased region" description="Basic and acidic residues" evidence="12">
    <location>
        <begin position="1073"/>
        <end position="1083"/>
    </location>
</feature>
<keyword evidence="5" id="KW-0813">Transport</keyword>
<evidence type="ECO:0000256" key="7">
    <source>
        <dbReference type="ARBA" id="ARBA00023006"/>
    </source>
</evidence>
<organism evidence="13 14">
    <name type="scientific">Planoprotostelium fungivorum</name>
    <dbReference type="NCBI Taxonomy" id="1890364"/>
    <lineage>
        <taxon>Eukaryota</taxon>
        <taxon>Amoebozoa</taxon>
        <taxon>Evosea</taxon>
        <taxon>Variosea</taxon>
        <taxon>Cavosteliida</taxon>
        <taxon>Cavosteliaceae</taxon>
        <taxon>Planoprotostelium</taxon>
    </lineage>
</organism>
<keyword evidence="7" id="KW-0072">Autophagy</keyword>
<comment type="caution">
    <text evidence="13">The sequence shown here is derived from an EMBL/GenBank/DDBJ whole genome shotgun (WGS) entry which is preliminary data.</text>
</comment>
<evidence type="ECO:0000256" key="2">
    <source>
        <dbReference type="ARBA" id="ARBA00004623"/>
    </source>
</evidence>
<dbReference type="GO" id="GO:0005789">
    <property type="term" value="C:endoplasmic reticulum membrane"/>
    <property type="evidence" value="ECO:0007669"/>
    <property type="project" value="UniProtKB-SubCell"/>
</dbReference>
<feature type="compositionally biased region" description="Basic residues" evidence="12">
    <location>
        <begin position="1037"/>
        <end position="1046"/>
    </location>
</feature>
<evidence type="ECO:0000313" key="13">
    <source>
        <dbReference type="EMBL" id="PRP85451.1"/>
    </source>
</evidence>
<keyword evidence="14" id="KW-1185">Reference proteome</keyword>
<evidence type="ECO:0000256" key="4">
    <source>
        <dbReference type="ARBA" id="ARBA00018070"/>
    </source>
</evidence>
<dbReference type="GO" id="GO:0000045">
    <property type="term" value="P:autophagosome assembly"/>
    <property type="evidence" value="ECO:0007669"/>
    <property type="project" value="TreeGrafter"/>
</dbReference>
<evidence type="ECO:0000256" key="3">
    <source>
        <dbReference type="ARBA" id="ARBA00009714"/>
    </source>
</evidence>
<feature type="compositionally biased region" description="Basic and acidic residues" evidence="12">
    <location>
        <begin position="1047"/>
        <end position="1061"/>
    </location>
</feature>
<evidence type="ECO:0000256" key="8">
    <source>
        <dbReference type="ARBA" id="ARBA00023055"/>
    </source>
</evidence>
<dbReference type="Proteomes" id="UP000241769">
    <property type="component" value="Unassembled WGS sequence"/>
</dbReference>
<feature type="compositionally biased region" description="Polar residues" evidence="12">
    <location>
        <begin position="208"/>
        <end position="236"/>
    </location>
</feature>
<protein>
    <recommendedName>
        <fullName evidence="4">Autophagy-related protein 2</fullName>
    </recommendedName>
</protein>
<comment type="catalytic activity">
    <reaction evidence="10">
        <text>a 1,2-diacyl-sn-glycero-3-phospho-L-serine(in) = a 1,2-diacyl-sn-glycero-3-phospho-L-serine(out)</text>
        <dbReference type="Rhea" id="RHEA:38663"/>
        <dbReference type="ChEBI" id="CHEBI:57262"/>
    </reaction>
</comment>
<evidence type="ECO:0000256" key="12">
    <source>
        <dbReference type="SAM" id="MobiDB-lite"/>
    </source>
</evidence>
<feature type="region of interest" description="Disordered" evidence="12">
    <location>
        <begin position="998"/>
        <end position="1083"/>
    </location>
</feature>